<dbReference type="OrthoDB" id="2338688at2759"/>
<keyword evidence="1" id="KW-0472">Membrane</keyword>
<evidence type="ECO:0000313" key="2">
    <source>
        <dbReference type="EMBL" id="CAG8709799.1"/>
    </source>
</evidence>
<feature type="transmembrane region" description="Helical" evidence="1">
    <location>
        <begin position="701"/>
        <end position="720"/>
    </location>
</feature>
<keyword evidence="1" id="KW-0812">Transmembrane</keyword>
<feature type="transmembrane region" description="Helical" evidence="1">
    <location>
        <begin position="732"/>
        <end position="753"/>
    </location>
</feature>
<protein>
    <submittedName>
        <fullName evidence="2">16278_t:CDS:1</fullName>
    </submittedName>
</protein>
<sequence length="879" mass="99979">KIHVDNRYTQRIMTNFRRTRLLYTTVALYVVICLVPMIKALRIYNFTEPSEFGPLYPINVFAYPDRTIGIRLTNRFSCPQQPTTFALRFLDPNGALNAQNLNFTFPIINFCPINRIRIFTLPDNYLLIRYWKVIDNSSIQYAGLIVSMDGEIIDPELQLSNTLSIPNTTHPNSVATLNFAQKGILYVSIYDQLSINWTRYVWDSNRGSLTQLSHDVIKSPRNFQIDDAKCFTTIDGGFGVVYSASLTPQSVTANATFPNPVTALVFMTFMRLGENNFSSTSIIYETTYPQVRISIRSCQQNHVDHPGYVCFIRVRAAANLTAGNSAWDFWRMISFFSTGTLISTLDLANNLIFDSSGIILINYTRADSLYYGGFLMTGTNQANYSQGSIYDKDGNFIQDWGIDSLNGTIFSILNNNTIFAAVPAQNNLGDSWELYSNDISPLANSTYMNPTIVSAYPPVNESIPLALKSINVTYNIEVTPSLANISIYQRTNTGLGVVDFLRQTLPASSPNVRFNDSVVSIDVLSCTFNQQGQIYFVVIDGNFAKAKEFNEPLLGVGNGTWMFRTKTGNNNSFTDDVDVIARLSSSASAFFVALSVSERHNFLNEMLISFSETIPANISRLSIMDRFQYDGESKRAQILLKMTIRSTRDLSQMNSMQIYEDMNMLVTNKSITSLMFYNSTASLDSDYGVLRLQNLWEKYRYHFAVVICVIFVSLVIVFLAHNRYPQGKSMSLFKFILVIADFVLDGIFLFDYVEDVPRLYFPYLGIILAAMSFNFFITMFIFFREFYGNTPFHQWMKKRKTIPFVFFLLGYVDLESLNLICSKVARFKIFQAPLTSTATRWIYLGSLVSVFMEDIPQLVILVRLHALKVRRITVDVEYH</sequence>
<feature type="transmembrane region" description="Helical" evidence="1">
    <location>
        <begin position="21"/>
        <end position="41"/>
    </location>
</feature>
<reference evidence="2" key="1">
    <citation type="submission" date="2021-06" db="EMBL/GenBank/DDBJ databases">
        <authorList>
            <person name="Kallberg Y."/>
            <person name="Tangrot J."/>
            <person name="Rosling A."/>
        </authorList>
    </citation>
    <scope>NUCLEOTIDE SEQUENCE</scope>
    <source>
        <strain evidence="2">CL551</strain>
    </source>
</reference>
<accession>A0A9N9HWL7</accession>
<keyword evidence="3" id="KW-1185">Reference proteome</keyword>
<dbReference type="AlphaFoldDB" id="A0A9N9HWL7"/>
<feature type="transmembrane region" description="Helical" evidence="1">
    <location>
        <begin position="841"/>
        <end position="862"/>
    </location>
</feature>
<evidence type="ECO:0000256" key="1">
    <source>
        <dbReference type="SAM" id="Phobius"/>
    </source>
</evidence>
<dbReference type="Proteomes" id="UP000789342">
    <property type="component" value="Unassembled WGS sequence"/>
</dbReference>
<name>A0A9N9HWL7_9GLOM</name>
<feature type="non-terminal residue" evidence="2">
    <location>
        <position position="879"/>
    </location>
</feature>
<feature type="transmembrane region" description="Helical" evidence="1">
    <location>
        <begin position="759"/>
        <end position="783"/>
    </location>
</feature>
<proteinExistence type="predicted"/>
<evidence type="ECO:0000313" key="3">
    <source>
        <dbReference type="Proteomes" id="UP000789342"/>
    </source>
</evidence>
<feature type="transmembrane region" description="Helical" evidence="1">
    <location>
        <begin position="804"/>
        <end position="821"/>
    </location>
</feature>
<dbReference type="EMBL" id="CAJVPV010019078">
    <property type="protein sequence ID" value="CAG8709799.1"/>
    <property type="molecule type" value="Genomic_DNA"/>
</dbReference>
<keyword evidence="1" id="KW-1133">Transmembrane helix</keyword>
<gene>
    <name evidence="2" type="ORF">AMORRO_LOCUS12619</name>
</gene>
<organism evidence="2 3">
    <name type="scientific">Acaulospora morrowiae</name>
    <dbReference type="NCBI Taxonomy" id="94023"/>
    <lineage>
        <taxon>Eukaryota</taxon>
        <taxon>Fungi</taxon>
        <taxon>Fungi incertae sedis</taxon>
        <taxon>Mucoromycota</taxon>
        <taxon>Glomeromycotina</taxon>
        <taxon>Glomeromycetes</taxon>
        <taxon>Diversisporales</taxon>
        <taxon>Acaulosporaceae</taxon>
        <taxon>Acaulospora</taxon>
    </lineage>
</organism>
<comment type="caution">
    <text evidence="2">The sequence shown here is derived from an EMBL/GenBank/DDBJ whole genome shotgun (WGS) entry which is preliminary data.</text>
</comment>